<dbReference type="SUPFAM" id="SSF50249">
    <property type="entry name" value="Nucleic acid-binding proteins"/>
    <property type="match status" value="1"/>
</dbReference>
<dbReference type="EMBL" id="DTMQ01000011">
    <property type="protein sequence ID" value="HGE98793.1"/>
    <property type="molecule type" value="Genomic_DNA"/>
</dbReference>
<dbReference type="PANTHER" id="PTHR34075">
    <property type="entry name" value="BLR3430 PROTEIN"/>
    <property type="match status" value="1"/>
</dbReference>
<dbReference type="Pfam" id="PF01796">
    <property type="entry name" value="OB_ChsH2_C"/>
    <property type="match status" value="1"/>
</dbReference>
<dbReference type="InterPro" id="IPR012340">
    <property type="entry name" value="NA-bd_OB-fold"/>
</dbReference>
<dbReference type="InterPro" id="IPR052513">
    <property type="entry name" value="Thioester_dehydratase-like"/>
</dbReference>
<dbReference type="AlphaFoldDB" id="A0A7C3YS36"/>
<proteinExistence type="predicted"/>
<protein>
    <submittedName>
        <fullName evidence="3">Zn-ribbon domain-containing OB-fold protein</fullName>
    </submittedName>
</protein>
<evidence type="ECO:0000259" key="2">
    <source>
        <dbReference type="Pfam" id="PF12172"/>
    </source>
</evidence>
<dbReference type="Gene3D" id="6.10.30.10">
    <property type="match status" value="1"/>
</dbReference>
<reference evidence="3" key="1">
    <citation type="journal article" date="2020" name="mSystems">
        <title>Genome- and Community-Level Interaction Insights into Carbon Utilization and Element Cycling Functions of Hydrothermarchaeota in Hydrothermal Sediment.</title>
        <authorList>
            <person name="Zhou Z."/>
            <person name="Liu Y."/>
            <person name="Xu W."/>
            <person name="Pan J."/>
            <person name="Luo Z.H."/>
            <person name="Li M."/>
        </authorList>
    </citation>
    <scope>NUCLEOTIDE SEQUENCE [LARGE SCALE GENOMIC DNA]</scope>
    <source>
        <strain evidence="3">SpSt-906</strain>
    </source>
</reference>
<evidence type="ECO:0000259" key="1">
    <source>
        <dbReference type="Pfam" id="PF01796"/>
    </source>
</evidence>
<name>A0A7C3YS36_UNCW3</name>
<dbReference type="InterPro" id="IPR002878">
    <property type="entry name" value="ChsH2_C"/>
</dbReference>
<dbReference type="PANTHER" id="PTHR34075:SF4">
    <property type="entry name" value="DUF35 DOMAIN-CONTAINING PROTEIN"/>
    <property type="match status" value="1"/>
</dbReference>
<sequence length="163" mass="18625">MRFLGKGLKDEDIKEKRVCLTYWKADARYAWDCGIAIGKYLAGLKEGKILGVKCEKCGRIMVPPRIFCEECFRTIDEWVELADTGRVNTFSLCYITWDMKRLVEPEIPAVIEIDGASSGCGIMHLLGEVKPEEVKIGMRVKAVWKEEKEREGAITDIKYFKPI</sequence>
<feature type="domain" description="ChsH2 rubredoxin-like zinc ribbon" evidence="2">
    <location>
        <begin position="42"/>
        <end position="74"/>
    </location>
</feature>
<dbReference type="Pfam" id="PF12172">
    <property type="entry name" value="zf-ChsH2"/>
    <property type="match status" value="1"/>
</dbReference>
<accession>A0A7C3YS36</accession>
<gene>
    <name evidence="3" type="ORF">ENX07_01805</name>
</gene>
<organism evidence="3">
    <name type="scientific">candidate division WOR-3 bacterium</name>
    <dbReference type="NCBI Taxonomy" id="2052148"/>
    <lineage>
        <taxon>Bacteria</taxon>
        <taxon>Bacteria division WOR-3</taxon>
    </lineage>
</organism>
<comment type="caution">
    <text evidence="3">The sequence shown here is derived from an EMBL/GenBank/DDBJ whole genome shotgun (WGS) entry which is preliminary data.</text>
</comment>
<dbReference type="InterPro" id="IPR022002">
    <property type="entry name" value="ChsH2_Znr"/>
</dbReference>
<feature type="domain" description="ChsH2 C-terminal OB-fold" evidence="1">
    <location>
        <begin position="78"/>
        <end position="145"/>
    </location>
</feature>
<evidence type="ECO:0000313" key="3">
    <source>
        <dbReference type="EMBL" id="HGE98793.1"/>
    </source>
</evidence>